<protein>
    <submittedName>
        <fullName evidence="1">Uncharacterized protein</fullName>
    </submittedName>
</protein>
<evidence type="ECO:0000313" key="1">
    <source>
        <dbReference type="EMBL" id="SEI42308.1"/>
    </source>
</evidence>
<dbReference type="OrthoDB" id="6050435at2"/>
<dbReference type="STRING" id="667676.SAMN05192539_1001307"/>
<organism evidence="1 2">
    <name type="scientific">Paraburkholderia diazotrophica</name>
    <dbReference type="NCBI Taxonomy" id="667676"/>
    <lineage>
        <taxon>Bacteria</taxon>
        <taxon>Pseudomonadati</taxon>
        <taxon>Pseudomonadota</taxon>
        <taxon>Betaproteobacteria</taxon>
        <taxon>Burkholderiales</taxon>
        <taxon>Burkholderiaceae</taxon>
        <taxon>Paraburkholderia</taxon>
    </lineage>
</organism>
<evidence type="ECO:0000313" key="2">
    <source>
        <dbReference type="Proteomes" id="UP000198866"/>
    </source>
</evidence>
<name>A0A1H6QF64_9BURK</name>
<gene>
    <name evidence="1" type="ORF">SAMN05192539_1001307</name>
</gene>
<dbReference type="RefSeq" id="WP_090861954.1">
    <property type="nucleotide sequence ID" value="NZ_FNYE01000001.1"/>
</dbReference>
<accession>A0A1H6QF64</accession>
<reference evidence="2" key="1">
    <citation type="submission" date="2016-10" db="EMBL/GenBank/DDBJ databases">
        <authorList>
            <person name="Varghese N."/>
            <person name="Submissions S."/>
        </authorList>
    </citation>
    <scope>NUCLEOTIDE SEQUENCE [LARGE SCALE GENOMIC DNA]</scope>
    <source>
        <strain evidence="2">LMG 26031</strain>
    </source>
</reference>
<sequence>MNQSEFAALHGVSRKTVTKWKERGWLVFAGDQVDVEASNKLLKRYRRDGVPAVTEPASKAPRGNKRQPVTQAAKGVALDAGESAGDMAKQILSGDVELMDFDEARCFKENYLGLMAQLEYERKSGSLVELDTATAILFEEFRAQRDAWLNWPTRVGPILAADLGVEADRVVEALTAHVHKQIAQLGEPEANFSEREG</sequence>
<dbReference type="EMBL" id="FNYE01000001">
    <property type="protein sequence ID" value="SEI42308.1"/>
    <property type="molecule type" value="Genomic_DNA"/>
</dbReference>
<proteinExistence type="predicted"/>
<dbReference type="AlphaFoldDB" id="A0A1H6QF64"/>
<dbReference type="Proteomes" id="UP000198866">
    <property type="component" value="Unassembled WGS sequence"/>
</dbReference>
<keyword evidence="2" id="KW-1185">Reference proteome</keyword>